<keyword evidence="2" id="KW-1185">Reference proteome</keyword>
<keyword evidence="1" id="KW-0614">Plasmid</keyword>
<dbReference type="AlphaFoldDB" id="A0A857JRE7"/>
<sequence>MLECKATLRVKSGTLMLEKIINILGEPTNGFSKGQEFGKSKKLRPHTQWNLEIDFGNSNMQACINEILGFYNANDLSVINSECEADIFCMASSDNGQGSFTLDAEIYQKLVEARLNITFDFYSD</sequence>
<reference evidence="1 2" key="1">
    <citation type="submission" date="2019-12" db="EMBL/GenBank/DDBJ databases">
        <title>Genome sequencing and assembly of endphytes of Porphyra tenera.</title>
        <authorList>
            <person name="Park J.M."/>
            <person name="Shin R."/>
            <person name="Jo S.H."/>
        </authorList>
    </citation>
    <scope>NUCLEOTIDE SEQUENCE [LARGE SCALE GENOMIC DNA]</scope>
    <source>
        <strain evidence="1 2">GPM4</strain>
        <plasmid evidence="1 2">unnamed</plasmid>
    </source>
</reference>
<protein>
    <recommendedName>
        <fullName evidence="3">DUF4279 domain-containing protein</fullName>
    </recommendedName>
</protein>
<organism evidence="1 2">
    <name type="scientific">Paraglaciecola mesophila</name>
    <dbReference type="NCBI Taxonomy" id="197222"/>
    <lineage>
        <taxon>Bacteria</taxon>
        <taxon>Pseudomonadati</taxon>
        <taxon>Pseudomonadota</taxon>
        <taxon>Gammaproteobacteria</taxon>
        <taxon>Alteromonadales</taxon>
        <taxon>Alteromonadaceae</taxon>
        <taxon>Paraglaciecola</taxon>
    </lineage>
</organism>
<dbReference type="EMBL" id="CP047657">
    <property type="protein sequence ID" value="QHJ14008.1"/>
    <property type="molecule type" value="Genomic_DNA"/>
</dbReference>
<evidence type="ECO:0000313" key="2">
    <source>
        <dbReference type="Proteomes" id="UP000464524"/>
    </source>
</evidence>
<name>A0A857JRE7_9ALTE</name>
<evidence type="ECO:0000313" key="1">
    <source>
        <dbReference type="EMBL" id="QHJ14008.1"/>
    </source>
</evidence>
<gene>
    <name evidence="1" type="ORF">FX988_04290</name>
</gene>
<dbReference type="Proteomes" id="UP000464524">
    <property type="component" value="Plasmid unnamed"/>
</dbReference>
<proteinExistence type="predicted"/>
<accession>A0A857JRE7</accession>
<dbReference type="KEGG" id="pmes:FX988_04290"/>
<evidence type="ECO:0008006" key="3">
    <source>
        <dbReference type="Google" id="ProtNLM"/>
    </source>
</evidence>
<geneLocation type="plasmid" evidence="1 2">
    <name>unnamed</name>
</geneLocation>